<dbReference type="AlphaFoldDB" id="A0A915LN77"/>
<dbReference type="SUPFAM" id="SSF57414">
    <property type="entry name" value="Hairpin loop containing domain-like"/>
    <property type="match status" value="2"/>
</dbReference>
<dbReference type="Proteomes" id="UP000887561">
    <property type="component" value="Unplaced"/>
</dbReference>
<dbReference type="SMART" id="SM00473">
    <property type="entry name" value="PAN_AP"/>
    <property type="match status" value="3"/>
</dbReference>
<dbReference type="Pfam" id="PF00024">
    <property type="entry name" value="PAN_1"/>
    <property type="match status" value="2"/>
</dbReference>
<evidence type="ECO:0000313" key="3">
    <source>
        <dbReference type="WBParaSite" id="scaffold13247_cov170.g16785"/>
    </source>
</evidence>
<sequence>MEIKALHARCFQKLERHSIDNSQPLTEIFRTHPLDCLSQCVAHTGNGDEQKNPGLCRSVVYDHLQHSCRLYSHDGKDIPAILHPANGFDLYRRTASTQECAGPLQRLRASLQAKKKVLAAPSLPKEVDEPPILEPTTQLTIQPVQEEEKALEEHELASLLDQLDVSGYVSNELDCIAKGKPTGFFVFPAGQREDERVEEFPGWSQRECANFCAENEGPDGLKYNCAGFSHVLGGGKCYLHREASDIEMKLQQVDGGLYAEKWCIPAHRFGACREATPFDVRLQQRFQPRCIPIGVFDAIQNLSECMGLCLNQSECHTISFHTPTGQCLLHREYLLPIYMEQTDVDWTLAANGCVEKKGYQVPIVDNEEGEMEQKTKNYKLFSGGFGQQRIDLTNINNKKEFLKSTGCGDGNLIKGRTKNNKVLEGLKGNGKVQREGSLGIAPSLRDT</sequence>
<name>A0A915LN77_MELJA</name>
<dbReference type="PROSITE" id="PS50948">
    <property type="entry name" value="PAN"/>
    <property type="match status" value="3"/>
</dbReference>
<feature type="domain" description="Apple" evidence="1">
    <location>
        <begin position="175"/>
        <end position="263"/>
    </location>
</feature>
<evidence type="ECO:0000313" key="2">
    <source>
        <dbReference type="Proteomes" id="UP000887561"/>
    </source>
</evidence>
<keyword evidence="2" id="KW-1185">Reference proteome</keyword>
<dbReference type="PANTHER" id="PTHR47327">
    <property type="entry name" value="FI18240P1-RELATED"/>
    <property type="match status" value="1"/>
</dbReference>
<evidence type="ECO:0000259" key="1">
    <source>
        <dbReference type="PROSITE" id="PS50948"/>
    </source>
</evidence>
<dbReference type="PANTHER" id="PTHR47327:SF1">
    <property type="entry name" value="RE15579P"/>
    <property type="match status" value="1"/>
</dbReference>
<protein>
    <submittedName>
        <fullName evidence="3">Apple domain-containing protein</fullName>
    </submittedName>
</protein>
<accession>A0A915LN77</accession>
<dbReference type="Gene3D" id="3.50.4.10">
    <property type="entry name" value="Hepatocyte Growth Factor"/>
    <property type="match status" value="1"/>
</dbReference>
<proteinExistence type="predicted"/>
<dbReference type="GO" id="GO:0009653">
    <property type="term" value="P:anatomical structure morphogenesis"/>
    <property type="evidence" value="ECO:0007669"/>
    <property type="project" value="TreeGrafter"/>
</dbReference>
<organism evidence="2 3">
    <name type="scientific">Meloidogyne javanica</name>
    <name type="common">Root-knot nematode worm</name>
    <dbReference type="NCBI Taxonomy" id="6303"/>
    <lineage>
        <taxon>Eukaryota</taxon>
        <taxon>Metazoa</taxon>
        <taxon>Ecdysozoa</taxon>
        <taxon>Nematoda</taxon>
        <taxon>Chromadorea</taxon>
        <taxon>Rhabditida</taxon>
        <taxon>Tylenchina</taxon>
        <taxon>Tylenchomorpha</taxon>
        <taxon>Tylenchoidea</taxon>
        <taxon>Meloidogynidae</taxon>
        <taxon>Meloidogyninae</taxon>
        <taxon>Meloidogyne</taxon>
        <taxon>Meloidogyne incognita group</taxon>
    </lineage>
</organism>
<dbReference type="WBParaSite" id="scaffold13247_cov170.g16785">
    <property type="protein sequence ID" value="scaffold13247_cov170.g16785"/>
    <property type="gene ID" value="scaffold13247_cov170.g16785"/>
</dbReference>
<dbReference type="CDD" id="cd01099">
    <property type="entry name" value="PAN_AP_HGF"/>
    <property type="match status" value="1"/>
</dbReference>
<feature type="domain" description="Apple" evidence="1">
    <location>
        <begin position="272"/>
        <end position="353"/>
    </location>
</feature>
<dbReference type="InterPro" id="IPR052774">
    <property type="entry name" value="Celegans_DevNeuronal_Protein"/>
</dbReference>
<feature type="domain" description="Apple" evidence="1">
    <location>
        <begin position="10"/>
        <end position="95"/>
    </location>
</feature>
<reference evidence="3" key="1">
    <citation type="submission" date="2022-11" db="UniProtKB">
        <authorList>
            <consortium name="WormBaseParasite"/>
        </authorList>
    </citation>
    <scope>IDENTIFICATION</scope>
</reference>
<dbReference type="InterPro" id="IPR003609">
    <property type="entry name" value="Pan_app"/>
</dbReference>